<name>A0ABR2WDI5_9FUNG</name>
<dbReference type="SUPFAM" id="SSF102405">
    <property type="entry name" value="MCP/YpsA-like"/>
    <property type="match status" value="1"/>
</dbReference>
<dbReference type="Proteomes" id="UP001479436">
    <property type="component" value="Unassembled WGS sequence"/>
</dbReference>
<dbReference type="PANTHER" id="PTHR31223">
    <property type="entry name" value="LOG FAMILY PROTEIN YJL055W"/>
    <property type="match status" value="1"/>
</dbReference>
<evidence type="ECO:0008006" key="3">
    <source>
        <dbReference type="Google" id="ProtNLM"/>
    </source>
</evidence>
<evidence type="ECO:0000313" key="2">
    <source>
        <dbReference type="Proteomes" id="UP001479436"/>
    </source>
</evidence>
<reference evidence="1 2" key="1">
    <citation type="submission" date="2023-04" db="EMBL/GenBank/DDBJ databases">
        <title>Genome of Basidiobolus ranarum AG-B5.</title>
        <authorList>
            <person name="Stajich J.E."/>
            <person name="Carter-House D."/>
            <person name="Gryganskyi A."/>
        </authorList>
    </citation>
    <scope>NUCLEOTIDE SEQUENCE [LARGE SCALE GENOMIC DNA]</scope>
    <source>
        <strain evidence="1 2">AG-B5</strain>
    </source>
</reference>
<accession>A0ABR2WDI5</accession>
<dbReference type="InterPro" id="IPR005269">
    <property type="entry name" value="LOG"/>
</dbReference>
<dbReference type="Gene3D" id="3.40.50.450">
    <property type="match status" value="1"/>
</dbReference>
<protein>
    <recommendedName>
        <fullName evidence="3">Cytokinin riboside 5'-monophosphate phosphoribohydrolase</fullName>
    </recommendedName>
</protein>
<gene>
    <name evidence="1" type="ORF">K7432_017335</name>
</gene>
<dbReference type="EMBL" id="JASJQH010003647">
    <property type="protein sequence ID" value="KAK9759555.1"/>
    <property type="molecule type" value="Genomic_DNA"/>
</dbReference>
<dbReference type="Pfam" id="PF03641">
    <property type="entry name" value="Lysine_decarbox"/>
    <property type="match status" value="1"/>
</dbReference>
<dbReference type="InterPro" id="IPR031100">
    <property type="entry name" value="LOG_fam"/>
</dbReference>
<keyword evidence="2" id="KW-1185">Reference proteome</keyword>
<comment type="caution">
    <text evidence="1">The sequence shown here is derived from an EMBL/GenBank/DDBJ whole genome shotgun (WGS) entry which is preliminary data.</text>
</comment>
<sequence length="181" mass="20228">MKEAQELGKEFLKNDYALIYGGGTAGIMGEIAKTIHEGGGKVTGIIPTPLIEHSGDSIGESIEVSDMHTRKSMMHNKCDAFVAMPGGYGTMEELLEMITWSQLNIHTKPVIIFNVNGFYDLFLQWLDVAVEENFITTGNRQIVVSCNTAEEVIKMIQSYQVPATTFQLKWNQEDREKLIPL</sequence>
<proteinExistence type="predicted"/>
<organism evidence="1 2">
    <name type="scientific">Basidiobolus ranarum</name>
    <dbReference type="NCBI Taxonomy" id="34480"/>
    <lineage>
        <taxon>Eukaryota</taxon>
        <taxon>Fungi</taxon>
        <taxon>Fungi incertae sedis</taxon>
        <taxon>Zoopagomycota</taxon>
        <taxon>Entomophthoromycotina</taxon>
        <taxon>Basidiobolomycetes</taxon>
        <taxon>Basidiobolales</taxon>
        <taxon>Basidiobolaceae</taxon>
        <taxon>Basidiobolus</taxon>
    </lineage>
</organism>
<dbReference type="PANTHER" id="PTHR31223:SF70">
    <property type="entry name" value="LOG FAMILY PROTEIN YJL055W"/>
    <property type="match status" value="1"/>
</dbReference>
<dbReference type="NCBIfam" id="TIGR00730">
    <property type="entry name" value="Rossman fold protein, TIGR00730 family"/>
    <property type="match status" value="1"/>
</dbReference>
<evidence type="ECO:0000313" key="1">
    <source>
        <dbReference type="EMBL" id="KAK9759555.1"/>
    </source>
</evidence>